<sequence length="415" mass="45801">MAPPSATASDSRPLQDRHTHSTSRNGSQIPKRLYSISRPPSLASFRKLCAQTITADTYPQASAVVANIPIYNLSGTPPDQTTIDHLQDEWHHILLSGPGVFVLRNFVRERERDTGLLNRVNSVFSTIIESEASVSKGDHFAASGKNSRIWNSFQKHAERDPASFVLYYSNPWLARVCETWLGPAYQVTAQVNVVKPGGTPQVSHRDYHLGFQSSEACSQFPKATQIASQSLTLQGAVAHSDMPLESGPTRFLPFSQQFEEGFMAYRVKEFQDYFDKNWVSVALNLGDAVFFNPALFHAAGQNQTSDVERSANLLQISSAFGRTMESIDTLTIISKCWDDIRKLHAQGSSSERVQAILSAVGEGYPFPTNLDRRPPAPGGMAPESEIDVMNQALLQGWNTESVVSAIKKIRADSMP</sequence>
<dbReference type="GO" id="GO:0001561">
    <property type="term" value="P:fatty acid alpha-oxidation"/>
    <property type="evidence" value="ECO:0007669"/>
    <property type="project" value="InterPro"/>
</dbReference>
<reference evidence="2 3" key="1">
    <citation type="submission" date="2013-03" db="EMBL/GenBank/DDBJ databases">
        <title>The Genome Sequence of Capronia epimyces CBS 606.96.</title>
        <authorList>
            <consortium name="The Broad Institute Genomics Platform"/>
            <person name="Cuomo C."/>
            <person name="de Hoog S."/>
            <person name="Gorbushina A."/>
            <person name="Walker B."/>
            <person name="Young S.K."/>
            <person name="Zeng Q."/>
            <person name="Gargeya S."/>
            <person name="Fitzgerald M."/>
            <person name="Haas B."/>
            <person name="Abouelleil A."/>
            <person name="Allen A.W."/>
            <person name="Alvarado L."/>
            <person name="Arachchi H.M."/>
            <person name="Berlin A.M."/>
            <person name="Chapman S.B."/>
            <person name="Gainer-Dewar J."/>
            <person name="Goldberg J."/>
            <person name="Griggs A."/>
            <person name="Gujja S."/>
            <person name="Hansen M."/>
            <person name="Howarth C."/>
            <person name="Imamovic A."/>
            <person name="Ireland A."/>
            <person name="Larimer J."/>
            <person name="McCowan C."/>
            <person name="Murphy C."/>
            <person name="Pearson M."/>
            <person name="Poon T.W."/>
            <person name="Priest M."/>
            <person name="Roberts A."/>
            <person name="Saif S."/>
            <person name="Shea T."/>
            <person name="Sisk P."/>
            <person name="Sykes S."/>
            <person name="Wortman J."/>
            <person name="Nusbaum C."/>
            <person name="Birren B."/>
        </authorList>
    </citation>
    <scope>NUCLEOTIDE SEQUENCE [LARGE SCALE GENOMIC DNA]</scope>
    <source>
        <strain evidence="2 3">CBS 606.96</strain>
    </source>
</reference>
<dbReference type="Proteomes" id="UP000019478">
    <property type="component" value="Unassembled WGS sequence"/>
</dbReference>
<dbReference type="RefSeq" id="XP_007729019.1">
    <property type="nucleotide sequence ID" value="XM_007730829.1"/>
</dbReference>
<dbReference type="Gene3D" id="2.60.120.620">
    <property type="entry name" value="q2cbj1_9rhob like domain"/>
    <property type="match status" value="1"/>
</dbReference>
<dbReference type="PANTHER" id="PTHR21308:SF8">
    <property type="entry name" value="PHYTANOYL-COA DIOXYGENASE FAMILY PROTEIN (AFU_ORTHOLOGUE AFUA_2G09620)"/>
    <property type="match status" value="1"/>
</dbReference>
<dbReference type="eggNOG" id="ENOG502QW00">
    <property type="taxonomic scope" value="Eukaryota"/>
</dbReference>
<dbReference type="STRING" id="1182542.W9ZC88"/>
<evidence type="ECO:0000313" key="3">
    <source>
        <dbReference type="Proteomes" id="UP000019478"/>
    </source>
</evidence>
<evidence type="ECO:0000256" key="1">
    <source>
        <dbReference type="SAM" id="MobiDB-lite"/>
    </source>
</evidence>
<comment type="caution">
    <text evidence="2">The sequence shown here is derived from an EMBL/GenBank/DDBJ whole genome shotgun (WGS) entry which is preliminary data.</text>
</comment>
<organism evidence="2 3">
    <name type="scientific">Capronia epimyces CBS 606.96</name>
    <dbReference type="NCBI Taxonomy" id="1182542"/>
    <lineage>
        <taxon>Eukaryota</taxon>
        <taxon>Fungi</taxon>
        <taxon>Dikarya</taxon>
        <taxon>Ascomycota</taxon>
        <taxon>Pezizomycotina</taxon>
        <taxon>Eurotiomycetes</taxon>
        <taxon>Chaetothyriomycetidae</taxon>
        <taxon>Chaetothyriales</taxon>
        <taxon>Herpotrichiellaceae</taxon>
        <taxon>Capronia</taxon>
    </lineage>
</organism>
<dbReference type="GO" id="GO:0048244">
    <property type="term" value="F:phytanoyl-CoA dioxygenase activity"/>
    <property type="evidence" value="ECO:0007669"/>
    <property type="project" value="InterPro"/>
</dbReference>
<dbReference type="InterPro" id="IPR047128">
    <property type="entry name" value="PhyH"/>
</dbReference>
<feature type="region of interest" description="Disordered" evidence="1">
    <location>
        <begin position="1"/>
        <end position="33"/>
    </location>
</feature>
<dbReference type="PANTHER" id="PTHR21308">
    <property type="entry name" value="PHYTANOYL-COA ALPHA-HYDROXYLASE"/>
    <property type="match status" value="1"/>
</dbReference>
<accession>W9ZC88</accession>
<keyword evidence="3" id="KW-1185">Reference proteome</keyword>
<dbReference type="OrthoDB" id="187894at2759"/>
<dbReference type="HOGENOM" id="CLU_063392_0_0_1"/>
<dbReference type="AlphaFoldDB" id="W9ZC88"/>
<dbReference type="SUPFAM" id="SSF51197">
    <property type="entry name" value="Clavaminate synthase-like"/>
    <property type="match status" value="1"/>
</dbReference>
<name>W9ZC88_9EURO</name>
<dbReference type="EMBL" id="AMGY01000001">
    <property type="protein sequence ID" value="EXJ92129.1"/>
    <property type="molecule type" value="Genomic_DNA"/>
</dbReference>
<feature type="compositionally biased region" description="Polar residues" evidence="1">
    <location>
        <begin position="1"/>
        <end position="12"/>
    </location>
</feature>
<proteinExistence type="predicted"/>
<dbReference type="Pfam" id="PF05721">
    <property type="entry name" value="PhyH"/>
    <property type="match status" value="1"/>
</dbReference>
<evidence type="ECO:0008006" key="4">
    <source>
        <dbReference type="Google" id="ProtNLM"/>
    </source>
</evidence>
<evidence type="ECO:0000313" key="2">
    <source>
        <dbReference type="EMBL" id="EXJ92129.1"/>
    </source>
</evidence>
<dbReference type="InterPro" id="IPR008775">
    <property type="entry name" value="Phytyl_CoA_dOase-like"/>
</dbReference>
<dbReference type="GeneID" id="19164819"/>
<gene>
    <name evidence="2" type="ORF">A1O3_00679</name>
</gene>
<protein>
    <recommendedName>
        <fullName evidence="4">Phytanoyl-CoA dioxygenase</fullName>
    </recommendedName>
</protein>